<evidence type="ECO:0000259" key="3">
    <source>
        <dbReference type="Pfam" id="PF00144"/>
    </source>
</evidence>
<dbReference type="InterPro" id="IPR012338">
    <property type="entry name" value="Beta-lactam/transpept-like"/>
</dbReference>
<evidence type="ECO:0000313" key="6">
    <source>
        <dbReference type="Proteomes" id="UP000320055"/>
    </source>
</evidence>
<evidence type="ECO:0000256" key="2">
    <source>
        <dbReference type="ARBA" id="ARBA00023136"/>
    </source>
</evidence>
<dbReference type="EMBL" id="CAACVJ010000446">
    <property type="protein sequence ID" value="VEP16852.1"/>
    <property type="molecule type" value="Genomic_DNA"/>
</dbReference>
<dbReference type="InterPro" id="IPR050491">
    <property type="entry name" value="AmpC-like"/>
</dbReference>
<dbReference type="AlphaFoldDB" id="A0A563VZG0"/>
<dbReference type="GO" id="GO:0016020">
    <property type="term" value="C:membrane"/>
    <property type="evidence" value="ECO:0007669"/>
    <property type="project" value="UniProtKB-SubCell"/>
</dbReference>
<comment type="subcellular location">
    <subcellularLocation>
        <location evidence="1">Membrane</location>
    </subcellularLocation>
</comment>
<dbReference type="PANTHER" id="PTHR46825:SF11">
    <property type="entry name" value="PENICILLIN-BINDING PROTEIN 4"/>
    <property type="match status" value="1"/>
</dbReference>
<evidence type="ECO:0000256" key="1">
    <source>
        <dbReference type="ARBA" id="ARBA00004370"/>
    </source>
</evidence>
<dbReference type="PANTHER" id="PTHR46825">
    <property type="entry name" value="D-ALANYL-D-ALANINE-CARBOXYPEPTIDASE/ENDOPEPTIDASE AMPH"/>
    <property type="match status" value="1"/>
</dbReference>
<reference evidence="5 6" key="1">
    <citation type="submission" date="2019-01" db="EMBL/GenBank/DDBJ databases">
        <authorList>
            <person name="Brito A."/>
        </authorList>
    </citation>
    <scope>NUCLEOTIDE SEQUENCE [LARGE SCALE GENOMIC DNA]</scope>
    <source>
        <strain evidence="5">1</strain>
    </source>
</reference>
<keyword evidence="2" id="KW-0472">Membrane</keyword>
<dbReference type="Pfam" id="PF11954">
    <property type="entry name" value="DUF3471"/>
    <property type="match status" value="1"/>
</dbReference>
<feature type="domain" description="Peptidase S12 Pab87-related C-terminal" evidence="4">
    <location>
        <begin position="353"/>
        <end position="441"/>
    </location>
</feature>
<dbReference type="InterPro" id="IPR021860">
    <property type="entry name" value="Peptidase_S12_Pab87-rel_C"/>
</dbReference>
<dbReference type="GO" id="GO:0016787">
    <property type="term" value="F:hydrolase activity"/>
    <property type="evidence" value="ECO:0007669"/>
    <property type="project" value="UniProtKB-KW"/>
</dbReference>
<keyword evidence="6" id="KW-1185">Reference proteome</keyword>
<dbReference type="RefSeq" id="WP_144866537.1">
    <property type="nucleotide sequence ID" value="NZ_LR213810.1"/>
</dbReference>
<dbReference type="Gene3D" id="3.40.710.10">
    <property type="entry name" value="DD-peptidase/beta-lactamase superfamily"/>
    <property type="match status" value="1"/>
</dbReference>
<feature type="domain" description="Beta-lactamase-related" evidence="3">
    <location>
        <begin position="32"/>
        <end position="336"/>
    </location>
</feature>
<evidence type="ECO:0000259" key="4">
    <source>
        <dbReference type="Pfam" id="PF11954"/>
    </source>
</evidence>
<dbReference type="Pfam" id="PF00144">
    <property type="entry name" value="Beta-lactamase"/>
    <property type="match status" value="1"/>
</dbReference>
<proteinExistence type="predicted"/>
<organism evidence="5 6">
    <name type="scientific">Hyella patelloides LEGE 07179</name>
    <dbReference type="NCBI Taxonomy" id="945734"/>
    <lineage>
        <taxon>Bacteria</taxon>
        <taxon>Bacillati</taxon>
        <taxon>Cyanobacteriota</taxon>
        <taxon>Cyanophyceae</taxon>
        <taxon>Pleurocapsales</taxon>
        <taxon>Hyellaceae</taxon>
        <taxon>Hyella</taxon>
    </lineage>
</organism>
<keyword evidence="5" id="KW-0378">Hydrolase</keyword>
<dbReference type="Proteomes" id="UP000320055">
    <property type="component" value="Unassembled WGS sequence"/>
</dbReference>
<dbReference type="OrthoDB" id="9797709at2"/>
<evidence type="ECO:0000313" key="5">
    <source>
        <dbReference type="EMBL" id="VEP16852.1"/>
    </source>
</evidence>
<name>A0A563VZG0_9CYAN</name>
<gene>
    <name evidence="5" type="ORF">H1P_500004</name>
</gene>
<protein>
    <submittedName>
        <fullName evidence="5">Serine hydrolase</fullName>
    </submittedName>
</protein>
<dbReference type="SUPFAM" id="SSF56601">
    <property type="entry name" value="beta-lactamase/transpeptidase-like"/>
    <property type="match status" value="1"/>
</dbReference>
<sequence length="453" mass="51297">MVEPQNDSGDRSKMGEIEAYLQAYLETGYFMGSVLVGLGGEVLFSKGYGMANLEHNIPNILQTKFRLGSVTKQFTATAILKLQEQNLLDINNSIATYLPDYPCGEQITVHHLLNHTAGIPNYTNFDDFSTKKKLEIKLEDLIASFKYLPLEFTPGEMFSYSNSGYLVLSKIIETVSNQSYADYLQQYIFKPLGMKDSGYDCHETILLNRAAGYIFSGEEYQNADFLDMSFPSGAGALYSTVDDIYTWERSLYTDAILNQSSRDTMFASTIKVPTDENELAYYGYGWFIDTQHNRRRISHGGGIDGFRTQFDRYPNEQIAIAILSNLQTSPAGKIGRDLAAILWGESYELPQKRKAIEIDPTIYETYVGTYKFEPSSSLPPSVSDLIFTVTTKNRRIFTQLTGQEVVEIFPESPTKFFLKFVDAQLTFVTNKENKVSQVILHQNRKDTVLNRIN</sequence>
<accession>A0A563VZG0</accession>
<dbReference type="InterPro" id="IPR001466">
    <property type="entry name" value="Beta-lactam-related"/>
</dbReference>